<dbReference type="GO" id="GO:0003755">
    <property type="term" value="F:peptidyl-prolyl cis-trans isomerase activity"/>
    <property type="evidence" value="ECO:0007669"/>
    <property type="project" value="InterPro"/>
</dbReference>
<comment type="caution">
    <text evidence="1">The sequence shown here is derived from an EMBL/GenBank/DDBJ whole genome shotgun (WGS) entry which is preliminary data.</text>
</comment>
<protein>
    <submittedName>
        <fullName evidence="1">Peptidyl-prolyl cis-trans isomerase</fullName>
    </submittedName>
</protein>
<dbReference type="Proteomes" id="UP000494172">
    <property type="component" value="Unassembled WGS sequence"/>
</dbReference>
<reference evidence="1 2" key="1">
    <citation type="submission" date="2019-09" db="EMBL/GenBank/DDBJ databases">
        <authorList>
            <person name="Depoorter E."/>
        </authorList>
    </citation>
    <scope>NUCLEOTIDE SEQUENCE [LARGE SCALE GENOMIC DNA]</scope>
    <source>
        <strain evidence="1">LMG 24066</strain>
    </source>
</reference>
<keyword evidence="1" id="KW-0413">Isomerase</keyword>
<proteinExistence type="predicted"/>
<dbReference type="AlphaFoldDB" id="A0A9Q9SNI6"/>
<gene>
    <name evidence="1" type="ORF">BAR24066_05704</name>
</gene>
<evidence type="ECO:0000313" key="1">
    <source>
        <dbReference type="EMBL" id="VWC19064.1"/>
    </source>
</evidence>
<dbReference type="Gene3D" id="3.10.50.40">
    <property type="match status" value="1"/>
</dbReference>
<evidence type="ECO:0000313" key="2">
    <source>
        <dbReference type="Proteomes" id="UP000494172"/>
    </source>
</evidence>
<name>A0A9Q9SNI6_9BURK</name>
<dbReference type="InterPro" id="IPR046357">
    <property type="entry name" value="PPIase_dom_sf"/>
</dbReference>
<dbReference type="EMBL" id="CABVPX010000030">
    <property type="protein sequence ID" value="VWC19064.1"/>
    <property type="molecule type" value="Genomic_DNA"/>
</dbReference>
<organism evidence="1 2">
    <name type="scientific">Burkholderia arboris</name>
    <dbReference type="NCBI Taxonomy" id="488730"/>
    <lineage>
        <taxon>Bacteria</taxon>
        <taxon>Pseudomonadati</taxon>
        <taxon>Pseudomonadota</taxon>
        <taxon>Betaproteobacteria</taxon>
        <taxon>Burkholderiales</taxon>
        <taxon>Burkholderiaceae</taxon>
        <taxon>Burkholderia</taxon>
        <taxon>Burkholderia cepacia complex</taxon>
    </lineage>
</organism>
<accession>A0A9Q9SNI6</accession>
<sequence>MVNGTSITQGEVDAMLRASHQYSQAPTASVGGELSWVSFKTPVQEGKTHGFPVAVAQAITRLPVGGVTSESIPLSNDANGPRAIVKVDARRPTQMQTFEAAKPTIRQELEALETEKATASFVDGLMKGASIDTGPM</sequence>